<dbReference type="GO" id="GO:0016987">
    <property type="term" value="F:sigma factor activity"/>
    <property type="evidence" value="ECO:0007669"/>
    <property type="project" value="UniProtKB-KW"/>
</dbReference>
<evidence type="ECO:0000259" key="7">
    <source>
        <dbReference type="Pfam" id="PF04542"/>
    </source>
</evidence>
<evidence type="ECO:0000256" key="5">
    <source>
        <dbReference type="ARBA" id="ARBA00023163"/>
    </source>
</evidence>
<evidence type="ECO:0000256" key="3">
    <source>
        <dbReference type="ARBA" id="ARBA00023082"/>
    </source>
</evidence>
<evidence type="ECO:0000256" key="6">
    <source>
        <dbReference type="SAM" id="MobiDB-lite"/>
    </source>
</evidence>
<dbReference type="Gene3D" id="1.10.10.10">
    <property type="entry name" value="Winged helix-like DNA-binding domain superfamily/Winged helix DNA-binding domain"/>
    <property type="match status" value="1"/>
</dbReference>
<evidence type="ECO:0000313" key="9">
    <source>
        <dbReference type="Proteomes" id="UP000677913"/>
    </source>
</evidence>
<evidence type="ECO:0000313" key="8">
    <source>
        <dbReference type="EMBL" id="MBS2963067.1"/>
    </source>
</evidence>
<dbReference type="SUPFAM" id="SSF88946">
    <property type="entry name" value="Sigma2 domain of RNA polymerase sigma factors"/>
    <property type="match status" value="1"/>
</dbReference>
<organism evidence="8 9">
    <name type="scientific">Actinocrinis puniceicyclus</name>
    <dbReference type="NCBI Taxonomy" id="977794"/>
    <lineage>
        <taxon>Bacteria</taxon>
        <taxon>Bacillati</taxon>
        <taxon>Actinomycetota</taxon>
        <taxon>Actinomycetes</taxon>
        <taxon>Catenulisporales</taxon>
        <taxon>Actinospicaceae</taxon>
        <taxon>Actinocrinis</taxon>
    </lineage>
</organism>
<gene>
    <name evidence="8" type="ORF">KGA66_08430</name>
</gene>
<keyword evidence="4" id="KW-0238">DNA-binding</keyword>
<evidence type="ECO:0000256" key="4">
    <source>
        <dbReference type="ARBA" id="ARBA00023125"/>
    </source>
</evidence>
<protein>
    <submittedName>
        <fullName evidence="8">Sigma-70 family RNA polymerase sigma factor</fullName>
    </submittedName>
</protein>
<sequence length="213" mass="23789">MPSRLRRGGRVTTRIDTLSRASGQVGAGKGGTVDEDSGTQELLAAASRGDQKAWDLLVNRFTRLVWSVARSFRLSDADAADVCQTTWLRLVEHLDAINDPDRLAGWLATTARRESIGVLRRRDREVPIFEAPDDEDEDDDQDPERRTIEQDEHRELWDAFAALSERCRSLLRVLAVSPLESYAQVAAALRIPVGSIGPTRARCLERLRARLAT</sequence>
<keyword evidence="9" id="KW-1185">Reference proteome</keyword>
<comment type="similarity">
    <text evidence="1">Belongs to the sigma-70 factor family. ECF subfamily.</text>
</comment>
<dbReference type="EMBL" id="JAGSXH010000020">
    <property type="protein sequence ID" value="MBS2963067.1"/>
    <property type="molecule type" value="Genomic_DNA"/>
</dbReference>
<dbReference type="InterPro" id="IPR014284">
    <property type="entry name" value="RNA_pol_sigma-70_dom"/>
</dbReference>
<accession>A0A8J8BAK8</accession>
<dbReference type="AlphaFoldDB" id="A0A8J8BAK8"/>
<dbReference type="NCBIfam" id="TIGR02937">
    <property type="entry name" value="sigma70-ECF"/>
    <property type="match status" value="1"/>
</dbReference>
<keyword evidence="5" id="KW-0804">Transcription</keyword>
<dbReference type="Pfam" id="PF04542">
    <property type="entry name" value="Sigma70_r2"/>
    <property type="match status" value="1"/>
</dbReference>
<proteinExistence type="inferred from homology"/>
<feature type="region of interest" description="Disordered" evidence="6">
    <location>
        <begin position="127"/>
        <end position="148"/>
    </location>
</feature>
<name>A0A8J8BAK8_9ACTN</name>
<dbReference type="InterPro" id="IPR007627">
    <property type="entry name" value="RNA_pol_sigma70_r2"/>
</dbReference>
<dbReference type="GO" id="GO:0006352">
    <property type="term" value="P:DNA-templated transcription initiation"/>
    <property type="evidence" value="ECO:0007669"/>
    <property type="project" value="InterPro"/>
</dbReference>
<dbReference type="InterPro" id="IPR036388">
    <property type="entry name" value="WH-like_DNA-bd_sf"/>
</dbReference>
<comment type="caution">
    <text evidence="8">The sequence shown here is derived from an EMBL/GenBank/DDBJ whole genome shotgun (WGS) entry which is preliminary data.</text>
</comment>
<dbReference type="PANTHER" id="PTHR43133">
    <property type="entry name" value="RNA POLYMERASE ECF-TYPE SIGMA FACTO"/>
    <property type="match status" value="1"/>
</dbReference>
<keyword evidence="3" id="KW-0731">Sigma factor</keyword>
<evidence type="ECO:0000256" key="1">
    <source>
        <dbReference type="ARBA" id="ARBA00010641"/>
    </source>
</evidence>
<reference evidence="8" key="1">
    <citation type="submission" date="2021-04" db="EMBL/GenBank/DDBJ databases">
        <title>Genome based classification of Actinospica acidithermotolerans sp. nov., an actinobacterium isolated from an Indonesian hot spring.</title>
        <authorList>
            <person name="Kusuma A.B."/>
            <person name="Putra K.E."/>
            <person name="Nafisah S."/>
            <person name="Loh J."/>
            <person name="Nouioui I."/>
            <person name="Goodfellow M."/>
        </authorList>
    </citation>
    <scope>NUCLEOTIDE SEQUENCE</scope>
    <source>
        <strain evidence="8">DSM 45618</strain>
    </source>
</reference>
<dbReference type="GO" id="GO:0003677">
    <property type="term" value="F:DNA binding"/>
    <property type="evidence" value="ECO:0007669"/>
    <property type="project" value="UniProtKB-KW"/>
</dbReference>
<evidence type="ECO:0000256" key="2">
    <source>
        <dbReference type="ARBA" id="ARBA00023015"/>
    </source>
</evidence>
<dbReference type="InterPro" id="IPR039425">
    <property type="entry name" value="RNA_pol_sigma-70-like"/>
</dbReference>
<keyword evidence="2" id="KW-0805">Transcription regulation</keyword>
<dbReference type="Proteomes" id="UP000677913">
    <property type="component" value="Unassembled WGS sequence"/>
</dbReference>
<feature type="domain" description="RNA polymerase sigma-70 region 2" evidence="7">
    <location>
        <begin position="57"/>
        <end position="124"/>
    </location>
</feature>
<feature type="compositionally biased region" description="Acidic residues" evidence="6">
    <location>
        <begin position="131"/>
        <end position="142"/>
    </location>
</feature>
<dbReference type="Gene3D" id="1.10.1740.10">
    <property type="match status" value="1"/>
</dbReference>
<dbReference type="InterPro" id="IPR013325">
    <property type="entry name" value="RNA_pol_sigma_r2"/>
</dbReference>
<dbReference type="InterPro" id="IPR013324">
    <property type="entry name" value="RNA_pol_sigma_r3/r4-like"/>
</dbReference>
<dbReference type="PANTHER" id="PTHR43133:SF8">
    <property type="entry name" value="RNA POLYMERASE SIGMA FACTOR HI_1459-RELATED"/>
    <property type="match status" value="1"/>
</dbReference>
<dbReference type="SUPFAM" id="SSF88659">
    <property type="entry name" value="Sigma3 and sigma4 domains of RNA polymerase sigma factors"/>
    <property type="match status" value="1"/>
</dbReference>